<evidence type="ECO:0000256" key="1">
    <source>
        <dbReference type="SAM" id="SignalP"/>
    </source>
</evidence>
<dbReference type="EMBL" id="SNXZ01000001">
    <property type="protein sequence ID" value="TDQ05335.1"/>
    <property type="molecule type" value="Genomic_DNA"/>
</dbReference>
<dbReference type="GO" id="GO:0015012">
    <property type="term" value="P:heparan sulfate proteoglycan biosynthetic process"/>
    <property type="evidence" value="ECO:0007669"/>
    <property type="project" value="InterPro"/>
</dbReference>
<protein>
    <submittedName>
        <fullName evidence="3">D-glucuronyl C5-epimerase-like protein</fullName>
    </submittedName>
</protein>
<feature type="domain" description="D-glucuronyl C5-epimerase C-terminal" evidence="2">
    <location>
        <begin position="129"/>
        <end position="311"/>
    </location>
</feature>
<dbReference type="InterPro" id="IPR008928">
    <property type="entry name" value="6-hairpin_glycosidase_sf"/>
</dbReference>
<reference evidence="3 4" key="1">
    <citation type="submission" date="2019-03" db="EMBL/GenBank/DDBJ databases">
        <title>Genomic Encyclopedia of Type Strains, Phase IV (KMG-IV): sequencing the most valuable type-strain genomes for metagenomic binning, comparative biology and taxonomic classification.</title>
        <authorList>
            <person name="Goeker M."/>
        </authorList>
    </citation>
    <scope>NUCLEOTIDE SEQUENCE [LARGE SCALE GENOMIC DNA]</scope>
    <source>
        <strain evidence="3 4">DSM 45361</strain>
    </source>
</reference>
<dbReference type="Pfam" id="PF06662">
    <property type="entry name" value="C5-epim_C"/>
    <property type="match status" value="1"/>
</dbReference>
<organism evidence="3 4">
    <name type="scientific">Labedaea rhizosphaerae</name>
    <dbReference type="NCBI Taxonomy" id="598644"/>
    <lineage>
        <taxon>Bacteria</taxon>
        <taxon>Bacillati</taxon>
        <taxon>Actinomycetota</taxon>
        <taxon>Actinomycetes</taxon>
        <taxon>Pseudonocardiales</taxon>
        <taxon>Pseudonocardiaceae</taxon>
        <taxon>Labedaea</taxon>
    </lineage>
</organism>
<evidence type="ECO:0000313" key="3">
    <source>
        <dbReference type="EMBL" id="TDQ05335.1"/>
    </source>
</evidence>
<feature type="signal peptide" evidence="1">
    <location>
        <begin position="1"/>
        <end position="24"/>
    </location>
</feature>
<keyword evidence="4" id="KW-1185">Reference proteome</keyword>
<sequence>MRRFVGSTLLTVVLAGTFAMPAFAAPAAPLVRASIGGYPQYTGMVAHVPIGERAYDLSTVTPVEGYGLVDSTGVRMVSVGGKLHNQPVSQGAYAVENLNSYRLTGDSAYLDIAVRNAQRLIDIHVVSDGAWYYPYDYDRVVVGSTSGTLHAPWYSGMAQGRALTAFVRLYQATGEEKWRAAADATFTSMRQAPQGTAPYAVHLDASHRLWLEEYPRYPVADSEKVLNGHIAALFGLFDYWQLTGNATALSLIRGAVETVRLTAMPEFRRIGASSRYSLQHNTPAGAYHQLHVQQLLGLLTYTHDPGFAAAAAAYRGDYPRPDITGTVQATTRTTTIYQVDSSGAIVGSKRVSFTRWTQAPIDRRQRLSGGPIALHVSGGPFKNWWFPESFGSTWALGAVDAHPYTPPLTVYMGPGSYSAYRLDASGRVVGSRTVRFTATTSAPTKLSAIIQGRAAWYFEGGAYAGYWLPMQRGVHL</sequence>
<dbReference type="OrthoDB" id="5241829at2"/>
<accession>A0A4V3D0D0</accession>
<gene>
    <name evidence="3" type="ORF">EV186_1011305</name>
</gene>
<feature type="chain" id="PRO_5020897379" evidence="1">
    <location>
        <begin position="25"/>
        <end position="476"/>
    </location>
</feature>
<dbReference type="GO" id="GO:0047464">
    <property type="term" value="F:heparosan-N-sulfate-glucuronate 5-epimerase activity"/>
    <property type="evidence" value="ECO:0007669"/>
    <property type="project" value="InterPro"/>
</dbReference>
<evidence type="ECO:0000259" key="2">
    <source>
        <dbReference type="Pfam" id="PF06662"/>
    </source>
</evidence>
<name>A0A4V3D0D0_LABRH</name>
<dbReference type="AlphaFoldDB" id="A0A4V3D0D0"/>
<dbReference type="GO" id="GO:0005975">
    <property type="term" value="P:carbohydrate metabolic process"/>
    <property type="evidence" value="ECO:0007669"/>
    <property type="project" value="InterPro"/>
</dbReference>
<comment type="caution">
    <text evidence="3">The sequence shown here is derived from an EMBL/GenBank/DDBJ whole genome shotgun (WGS) entry which is preliminary data.</text>
</comment>
<proteinExistence type="predicted"/>
<dbReference type="Proteomes" id="UP000295444">
    <property type="component" value="Unassembled WGS sequence"/>
</dbReference>
<dbReference type="PANTHER" id="PTHR13174:SF3">
    <property type="entry name" value="D-GLUCURONYL C5-EPIMERASE"/>
    <property type="match status" value="1"/>
</dbReference>
<dbReference type="InterPro" id="IPR010598">
    <property type="entry name" value="C5-epim_C"/>
</dbReference>
<dbReference type="RefSeq" id="WP_133848102.1">
    <property type="nucleotide sequence ID" value="NZ_SNXZ01000001.1"/>
</dbReference>
<dbReference type="PANTHER" id="PTHR13174">
    <property type="entry name" value="D-GLUCURONYL C5-EPIMERASE"/>
    <property type="match status" value="1"/>
</dbReference>
<dbReference type="SUPFAM" id="SSF48208">
    <property type="entry name" value="Six-hairpin glycosidases"/>
    <property type="match status" value="1"/>
</dbReference>
<dbReference type="InterPro" id="IPR039721">
    <property type="entry name" value="C5-epimerase"/>
</dbReference>
<keyword evidence="1" id="KW-0732">Signal</keyword>
<dbReference type="Gene3D" id="1.50.10.20">
    <property type="match status" value="1"/>
</dbReference>
<evidence type="ECO:0000313" key="4">
    <source>
        <dbReference type="Proteomes" id="UP000295444"/>
    </source>
</evidence>